<dbReference type="Pfam" id="PF15205">
    <property type="entry name" value="PLAC9"/>
    <property type="match status" value="1"/>
</dbReference>
<gene>
    <name evidence="1" type="ORF">GSONMT00027039001</name>
</gene>
<reference evidence="1" key="2">
    <citation type="submission" date="2014-03" db="EMBL/GenBank/DDBJ databases">
        <authorList>
            <person name="Genoscope - CEA"/>
        </authorList>
    </citation>
    <scope>NUCLEOTIDE SEQUENCE</scope>
</reference>
<dbReference type="AlphaFoldDB" id="A0A060YK01"/>
<reference evidence="1" key="1">
    <citation type="journal article" date="2014" name="Nat. Commun.">
        <title>The rainbow trout genome provides novel insights into evolution after whole-genome duplication in vertebrates.</title>
        <authorList>
            <person name="Berthelot C."/>
            <person name="Brunet F."/>
            <person name="Chalopin D."/>
            <person name="Juanchich A."/>
            <person name="Bernard M."/>
            <person name="Noel B."/>
            <person name="Bento P."/>
            <person name="Da Silva C."/>
            <person name="Labadie K."/>
            <person name="Alberti A."/>
            <person name="Aury J.M."/>
            <person name="Louis A."/>
            <person name="Dehais P."/>
            <person name="Bardou P."/>
            <person name="Montfort J."/>
            <person name="Klopp C."/>
            <person name="Cabau C."/>
            <person name="Gaspin C."/>
            <person name="Thorgaard G.H."/>
            <person name="Boussaha M."/>
            <person name="Quillet E."/>
            <person name="Guyomard R."/>
            <person name="Galiana D."/>
            <person name="Bobe J."/>
            <person name="Volff J.N."/>
            <person name="Genet C."/>
            <person name="Wincker P."/>
            <person name="Jaillon O."/>
            <person name="Roest Crollius H."/>
            <person name="Guiguen Y."/>
        </authorList>
    </citation>
    <scope>NUCLEOTIDE SEQUENCE [LARGE SCALE GENOMIC DNA]</scope>
</reference>
<dbReference type="InterPro" id="IPR027941">
    <property type="entry name" value="PLAC9"/>
</dbReference>
<dbReference type="EMBL" id="FR912446">
    <property type="protein sequence ID" value="CDQ91897.1"/>
    <property type="molecule type" value="Genomic_DNA"/>
</dbReference>
<protein>
    <recommendedName>
        <fullName evidence="3">Placenta-specific protein 9</fullName>
    </recommendedName>
</protein>
<dbReference type="PANTHER" id="PTHR37355:SF1">
    <property type="entry name" value="PLACENTA-SPECIFIC PROTEIN 9"/>
    <property type="match status" value="1"/>
</dbReference>
<organism evidence="1 2">
    <name type="scientific">Oncorhynchus mykiss</name>
    <name type="common">Rainbow trout</name>
    <name type="synonym">Salmo gairdneri</name>
    <dbReference type="NCBI Taxonomy" id="8022"/>
    <lineage>
        <taxon>Eukaryota</taxon>
        <taxon>Metazoa</taxon>
        <taxon>Chordata</taxon>
        <taxon>Craniata</taxon>
        <taxon>Vertebrata</taxon>
        <taxon>Euteleostomi</taxon>
        <taxon>Actinopterygii</taxon>
        <taxon>Neopterygii</taxon>
        <taxon>Teleostei</taxon>
        <taxon>Protacanthopterygii</taxon>
        <taxon>Salmoniformes</taxon>
        <taxon>Salmonidae</taxon>
        <taxon>Salmoninae</taxon>
        <taxon>Oncorhynchus</taxon>
    </lineage>
</organism>
<sequence>MLSVLEYASVQAPARLRKTTPHPSPQIKGFCSASNVFIRKLGAAEGRGETERLSIRFWALNTLSISFSLYSSFFSTSSIFLSLQETVKTLLLPFSCTPGFLSYAMTRPYTVSLGLLLLLIGYAAAGPESALQPRDVRSSACQDHSTLHDRLDVVEKHVEDTVQKLEAELAMLLDAIEAPEWSPLLENVGKPVVDILDGQGLGENGDS</sequence>
<evidence type="ECO:0008006" key="3">
    <source>
        <dbReference type="Google" id="ProtNLM"/>
    </source>
</evidence>
<name>A0A060YK01_ONCMY</name>
<dbReference type="Proteomes" id="UP000193380">
    <property type="component" value="Unassembled WGS sequence"/>
</dbReference>
<dbReference type="PANTHER" id="PTHR37355">
    <property type="entry name" value="PLACENTA-SPECIFIC PROTEIN 9"/>
    <property type="match status" value="1"/>
</dbReference>
<evidence type="ECO:0000313" key="1">
    <source>
        <dbReference type="EMBL" id="CDQ91897.1"/>
    </source>
</evidence>
<evidence type="ECO:0000313" key="2">
    <source>
        <dbReference type="Proteomes" id="UP000193380"/>
    </source>
</evidence>
<dbReference type="PaxDb" id="8022-A0A060YK01"/>
<proteinExistence type="predicted"/>
<accession>A0A060YK01</accession>